<evidence type="ECO:0000313" key="2">
    <source>
        <dbReference type="RefSeq" id="XP_028132926.1"/>
    </source>
</evidence>
<accession>A0A6P7FBF9</accession>
<dbReference type="InParanoid" id="A0A6P7FBF9"/>
<dbReference type="RefSeq" id="XP_028132926.1">
    <property type="nucleotide sequence ID" value="XM_028277125.1"/>
</dbReference>
<protein>
    <submittedName>
        <fullName evidence="2">Uncharacterized protein LOC114328305</fullName>
    </submittedName>
</protein>
<proteinExistence type="predicted"/>
<dbReference type="AlphaFoldDB" id="A0A6P7FBF9"/>
<feature type="region of interest" description="Disordered" evidence="1">
    <location>
        <begin position="1"/>
        <end position="42"/>
    </location>
</feature>
<feature type="compositionally biased region" description="Polar residues" evidence="1">
    <location>
        <begin position="28"/>
        <end position="42"/>
    </location>
</feature>
<reference evidence="2" key="1">
    <citation type="submission" date="2025-08" db="UniProtKB">
        <authorList>
            <consortium name="RefSeq"/>
        </authorList>
    </citation>
    <scope>IDENTIFICATION</scope>
    <source>
        <tissue evidence="2">Whole insect</tissue>
    </source>
</reference>
<organism evidence="2">
    <name type="scientific">Diabrotica virgifera virgifera</name>
    <name type="common">western corn rootworm</name>
    <dbReference type="NCBI Taxonomy" id="50390"/>
    <lineage>
        <taxon>Eukaryota</taxon>
        <taxon>Metazoa</taxon>
        <taxon>Ecdysozoa</taxon>
        <taxon>Arthropoda</taxon>
        <taxon>Hexapoda</taxon>
        <taxon>Insecta</taxon>
        <taxon>Pterygota</taxon>
        <taxon>Neoptera</taxon>
        <taxon>Endopterygota</taxon>
        <taxon>Coleoptera</taxon>
        <taxon>Polyphaga</taxon>
        <taxon>Cucujiformia</taxon>
        <taxon>Chrysomeloidea</taxon>
        <taxon>Chrysomelidae</taxon>
        <taxon>Galerucinae</taxon>
        <taxon>Diabroticina</taxon>
        <taxon>Diabroticites</taxon>
        <taxon>Diabrotica</taxon>
    </lineage>
</organism>
<evidence type="ECO:0000256" key="1">
    <source>
        <dbReference type="SAM" id="MobiDB-lite"/>
    </source>
</evidence>
<name>A0A6P7FBF9_DIAVI</name>
<sequence>MNTEEDNNASQTINDEETSTDPGVNASVPESNSQSEVVPGTSSSFVINKIKVPVSKRLAKDPPELAEASREMTTAFSTLNKALSNKSAAQEDECDLYCKLLAKRLKNFSENEQEEIMFEVDQLIRNKRINKQIASNNRPGTSQSYDHTYSNMCSPQRHPQSCYQVPNECSKLSLMR</sequence>
<gene>
    <name evidence="2" type="primary">LOC114328305</name>
</gene>